<dbReference type="Proteomes" id="UP000324222">
    <property type="component" value="Unassembled WGS sequence"/>
</dbReference>
<feature type="region of interest" description="Disordered" evidence="1">
    <location>
        <begin position="75"/>
        <end position="103"/>
    </location>
</feature>
<accession>A0A5B7G4E9</accession>
<feature type="compositionally biased region" description="Basic and acidic residues" evidence="1">
    <location>
        <begin position="94"/>
        <end position="103"/>
    </location>
</feature>
<sequence length="103" mass="11995">MNALRLDSSSNIDSKCHDTPINFFLINFCNICCDTNNDNRYRLSLSDCWLTLKVREPVTTKKNKKRWWVISRQTEPETNSRLQEEIQGSPEANDMDKVNSSKP</sequence>
<protein>
    <submittedName>
        <fullName evidence="2">Uncharacterized protein</fullName>
    </submittedName>
</protein>
<comment type="caution">
    <text evidence="2">The sequence shown here is derived from an EMBL/GenBank/DDBJ whole genome shotgun (WGS) entry which is preliminary data.</text>
</comment>
<evidence type="ECO:0000313" key="3">
    <source>
        <dbReference type="Proteomes" id="UP000324222"/>
    </source>
</evidence>
<gene>
    <name evidence="2" type="ORF">E2C01_046200</name>
</gene>
<evidence type="ECO:0000313" key="2">
    <source>
        <dbReference type="EMBL" id="MPC52335.1"/>
    </source>
</evidence>
<reference evidence="2 3" key="1">
    <citation type="submission" date="2019-05" db="EMBL/GenBank/DDBJ databases">
        <title>Another draft genome of Portunus trituberculatus and its Hox gene families provides insights of decapod evolution.</title>
        <authorList>
            <person name="Jeong J.-H."/>
            <person name="Song I."/>
            <person name="Kim S."/>
            <person name="Choi T."/>
            <person name="Kim D."/>
            <person name="Ryu S."/>
            <person name="Kim W."/>
        </authorList>
    </citation>
    <scope>NUCLEOTIDE SEQUENCE [LARGE SCALE GENOMIC DNA]</scope>
    <source>
        <tissue evidence="2">Muscle</tissue>
    </source>
</reference>
<dbReference type="AlphaFoldDB" id="A0A5B7G4E9"/>
<evidence type="ECO:0000256" key="1">
    <source>
        <dbReference type="SAM" id="MobiDB-lite"/>
    </source>
</evidence>
<name>A0A5B7G4E9_PORTR</name>
<organism evidence="2 3">
    <name type="scientific">Portunus trituberculatus</name>
    <name type="common">Swimming crab</name>
    <name type="synonym">Neptunus trituberculatus</name>
    <dbReference type="NCBI Taxonomy" id="210409"/>
    <lineage>
        <taxon>Eukaryota</taxon>
        <taxon>Metazoa</taxon>
        <taxon>Ecdysozoa</taxon>
        <taxon>Arthropoda</taxon>
        <taxon>Crustacea</taxon>
        <taxon>Multicrustacea</taxon>
        <taxon>Malacostraca</taxon>
        <taxon>Eumalacostraca</taxon>
        <taxon>Eucarida</taxon>
        <taxon>Decapoda</taxon>
        <taxon>Pleocyemata</taxon>
        <taxon>Brachyura</taxon>
        <taxon>Eubrachyura</taxon>
        <taxon>Portunoidea</taxon>
        <taxon>Portunidae</taxon>
        <taxon>Portuninae</taxon>
        <taxon>Portunus</taxon>
    </lineage>
</organism>
<proteinExistence type="predicted"/>
<keyword evidence="3" id="KW-1185">Reference proteome</keyword>
<dbReference type="EMBL" id="VSRR010010797">
    <property type="protein sequence ID" value="MPC52335.1"/>
    <property type="molecule type" value="Genomic_DNA"/>
</dbReference>